<dbReference type="InterPro" id="IPR036388">
    <property type="entry name" value="WH-like_DNA-bd_sf"/>
</dbReference>
<reference evidence="7" key="1">
    <citation type="submission" date="2017-06" db="EMBL/GenBank/DDBJ databases">
        <authorList>
            <person name="Varghese N."/>
            <person name="Submissions S."/>
        </authorList>
    </citation>
    <scope>NUCLEOTIDE SEQUENCE [LARGE SCALE GENOMIC DNA]</scope>
    <source>
        <strain evidence="7">DSM 22348</strain>
    </source>
</reference>
<dbReference type="GO" id="GO:0043565">
    <property type="term" value="F:sequence-specific DNA binding"/>
    <property type="evidence" value="ECO:0007669"/>
    <property type="project" value="TreeGrafter"/>
</dbReference>
<proteinExistence type="inferred from homology"/>
<dbReference type="SUPFAM" id="SSF46785">
    <property type="entry name" value="Winged helix' DNA-binding domain"/>
    <property type="match status" value="1"/>
</dbReference>
<evidence type="ECO:0000256" key="3">
    <source>
        <dbReference type="ARBA" id="ARBA00023125"/>
    </source>
</evidence>
<gene>
    <name evidence="6" type="ORF">SAMN05444352_1059</name>
</gene>
<dbReference type="Proteomes" id="UP000198407">
    <property type="component" value="Unassembled WGS sequence"/>
</dbReference>
<feature type="domain" description="HTH lysR-type" evidence="5">
    <location>
        <begin position="5"/>
        <end position="62"/>
    </location>
</feature>
<name>A0A239CR88_9PSED</name>
<accession>A0A239CR88</accession>
<dbReference type="InterPro" id="IPR036390">
    <property type="entry name" value="WH_DNA-bd_sf"/>
</dbReference>
<dbReference type="FunFam" id="1.10.10.10:FF:000001">
    <property type="entry name" value="LysR family transcriptional regulator"/>
    <property type="match status" value="1"/>
</dbReference>
<dbReference type="EMBL" id="FZOL01000005">
    <property type="protein sequence ID" value="SNS22640.1"/>
    <property type="molecule type" value="Genomic_DNA"/>
</dbReference>
<dbReference type="Gene3D" id="1.10.10.10">
    <property type="entry name" value="Winged helix-like DNA-binding domain superfamily/Winged helix DNA-binding domain"/>
    <property type="match status" value="1"/>
</dbReference>
<keyword evidence="4" id="KW-0804">Transcription</keyword>
<dbReference type="STRING" id="1215104.GCA_000730585_00007"/>
<dbReference type="SUPFAM" id="SSF53850">
    <property type="entry name" value="Periplasmic binding protein-like II"/>
    <property type="match status" value="1"/>
</dbReference>
<dbReference type="InterPro" id="IPR005119">
    <property type="entry name" value="LysR_subst-bd"/>
</dbReference>
<dbReference type="OrthoDB" id="5526340at2"/>
<evidence type="ECO:0000313" key="7">
    <source>
        <dbReference type="Proteomes" id="UP000198407"/>
    </source>
</evidence>
<sequence>MFNHLPLNALRYFEAVARLGSLKRAAVELSVTPSAVSLQVKSLEEWLGTSVFRRTASGLVLTAAGETVFKSAHTMLYELSVVLNTQRQSKDVDTLNVTTTPEFAALWLVPRLEDFYLRHPTIRIRVVPDTEVIDLLRSHDVHVAIRATSQGYPELYQEVLLDEQFGVFAAPRLLARAGDDPPRLIDLSWNANASAPFSWAEWCGQTGLQAWLGKELLDYCNEHLALQAAISGQGYVLASCVLADSSVKAGTLVPYRGETVLPGKSYLALCAPGKERHASVRAFLDWLHTQA</sequence>
<dbReference type="PANTHER" id="PTHR30537">
    <property type="entry name" value="HTH-TYPE TRANSCRIPTIONAL REGULATOR"/>
    <property type="match status" value="1"/>
</dbReference>
<protein>
    <submittedName>
        <fullName evidence="6">DNA-binding transcriptional regulator, LysR family</fullName>
    </submittedName>
</protein>
<dbReference type="GO" id="GO:0003700">
    <property type="term" value="F:DNA-binding transcription factor activity"/>
    <property type="evidence" value="ECO:0007669"/>
    <property type="project" value="InterPro"/>
</dbReference>
<dbReference type="InterPro" id="IPR000847">
    <property type="entry name" value="LysR_HTH_N"/>
</dbReference>
<dbReference type="InterPro" id="IPR058163">
    <property type="entry name" value="LysR-type_TF_proteobact-type"/>
</dbReference>
<keyword evidence="3 6" id="KW-0238">DNA-binding</keyword>
<dbReference type="PROSITE" id="PS50931">
    <property type="entry name" value="HTH_LYSR"/>
    <property type="match status" value="1"/>
</dbReference>
<keyword evidence="7" id="KW-1185">Reference proteome</keyword>
<dbReference type="Pfam" id="PF00126">
    <property type="entry name" value="HTH_1"/>
    <property type="match status" value="1"/>
</dbReference>
<dbReference type="Gene3D" id="3.40.190.10">
    <property type="entry name" value="Periplasmic binding protein-like II"/>
    <property type="match status" value="2"/>
</dbReference>
<evidence type="ECO:0000313" key="6">
    <source>
        <dbReference type="EMBL" id="SNS22640.1"/>
    </source>
</evidence>
<dbReference type="Pfam" id="PF03466">
    <property type="entry name" value="LysR_substrate"/>
    <property type="match status" value="1"/>
</dbReference>
<organism evidence="6 7">
    <name type="scientific">Pseudomonas japonica</name>
    <dbReference type="NCBI Taxonomy" id="256466"/>
    <lineage>
        <taxon>Bacteria</taxon>
        <taxon>Pseudomonadati</taxon>
        <taxon>Pseudomonadota</taxon>
        <taxon>Gammaproteobacteria</taxon>
        <taxon>Pseudomonadales</taxon>
        <taxon>Pseudomonadaceae</taxon>
        <taxon>Pseudomonas</taxon>
    </lineage>
</organism>
<comment type="similarity">
    <text evidence="1">Belongs to the LysR transcriptional regulatory family.</text>
</comment>
<evidence type="ECO:0000256" key="1">
    <source>
        <dbReference type="ARBA" id="ARBA00009437"/>
    </source>
</evidence>
<evidence type="ECO:0000256" key="2">
    <source>
        <dbReference type="ARBA" id="ARBA00023015"/>
    </source>
</evidence>
<keyword evidence="2" id="KW-0805">Transcription regulation</keyword>
<dbReference type="GO" id="GO:0006351">
    <property type="term" value="P:DNA-templated transcription"/>
    <property type="evidence" value="ECO:0007669"/>
    <property type="project" value="TreeGrafter"/>
</dbReference>
<dbReference type="PANTHER" id="PTHR30537:SF26">
    <property type="entry name" value="GLYCINE CLEAVAGE SYSTEM TRANSCRIPTIONAL ACTIVATOR"/>
    <property type="match status" value="1"/>
</dbReference>
<dbReference type="RefSeq" id="WP_042130762.1">
    <property type="nucleotide sequence ID" value="NZ_FZOL01000005.1"/>
</dbReference>
<evidence type="ECO:0000259" key="5">
    <source>
        <dbReference type="PROSITE" id="PS50931"/>
    </source>
</evidence>
<dbReference type="AlphaFoldDB" id="A0A239CR88"/>
<evidence type="ECO:0000256" key="4">
    <source>
        <dbReference type="ARBA" id="ARBA00023163"/>
    </source>
</evidence>